<name>A0A9P6XKN0_RHIOR</name>
<feature type="compositionally biased region" description="Basic and acidic residues" evidence="1">
    <location>
        <begin position="136"/>
        <end position="149"/>
    </location>
</feature>
<keyword evidence="4" id="KW-1185">Reference proteome</keyword>
<comment type="caution">
    <text evidence="3">The sequence shown here is derived from an EMBL/GenBank/DDBJ whole genome shotgun (WGS) entry which is preliminary data.</text>
</comment>
<accession>A0A9P6XKN0</accession>
<dbReference type="GO" id="GO:0001227">
    <property type="term" value="F:DNA-binding transcription repressor activity, RNA polymerase II-specific"/>
    <property type="evidence" value="ECO:0007669"/>
    <property type="project" value="InterPro"/>
</dbReference>
<evidence type="ECO:0000313" key="4">
    <source>
        <dbReference type="Proteomes" id="UP000716291"/>
    </source>
</evidence>
<evidence type="ECO:0000313" key="3">
    <source>
        <dbReference type="EMBL" id="KAG1315806.1"/>
    </source>
</evidence>
<feature type="region of interest" description="Disordered" evidence="1">
    <location>
        <begin position="612"/>
        <end position="636"/>
    </location>
</feature>
<dbReference type="InterPro" id="IPR035892">
    <property type="entry name" value="C2_domain_sf"/>
</dbReference>
<dbReference type="EMBL" id="JAANQT010000022">
    <property type="protein sequence ID" value="KAG1315806.1"/>
    <property type="molecule type" value="Genomic_DNA"/>
</dbReference>
<dbReference type="AlphaFoldDB" id="A0A9P6XKN0"/>
<evidence type="ECO:0000259" key="2">
    <source>
        <dbReference type="PROSITE" id="PS50004"/>
    </source>
</evidence>
<feature type="compositionally biased region" description="Polar residues" evidence="1">
    <location>
        <begin position="215"/>
        <end position="228"/>
    </location>
</feature>
<dbReference type="Gene3D" id="2.60.40.150">
    <property type="entry name" value="C2 domain"/>
    <property type="match status" value="1"/>
</dbReference>
<dbReference type="InterPro" id="IPR000008">
    <property type="entry name" value="C2_dom"/>
</dbReference>
<feature type="domain" description="C2" evidence="2">
    <location>
        <begin position="400"/>
        <end position="539"/>
    </location>
</feature>
<protein>
    <recommendedName>
        <fullName evidence="2">C2 domain-containing protein</fullName>
    </recommendedName>
</protein>
<organism evidence="3 4">
    <name type="scientific">Rhizopus oryzae</name>
    <name type="common">Mucormycosis agent</name>
    <name type="synonym">Rhizopus arrhizus var. delemar</name>
    <dbReference type="NCBI Taxonomy" id="64495"/>
    <lineage>
        <taxon>Eukaryota</taxon>
        <taxon>Fungi</taxon>
        <taxon>Fungi incertae sedis</taxon>
        <taxon>Mucoromycota</taxon>
        <taxon>Mucoromycotina</taxon>
        <taxon>Mucoromycetes</taxon>
        <taxon>Mucorales</taxon>
        <taxon>Mucorineae</taxon>
        <taxon>Rhizopodaceae</taxon>
        <taxon>Rhizopus</taxon>
    </lineage>
</organism>
<dbReference type="PANTHER" id="PTHR13076:SF9">
    <property type="entry name" value="COILED-COIL AND C2 DOMAIN-CONTAINING PROTEIN 1-LIKE"/>
    <property type="match status" value="1"/>
</dbReference>
<feature type="compositionally biased region" description="Polar residues" evidence="1">
    <location>
        <begin position="119"/>
        <end position="135"/>
    </location>
</feature>
<gene>
    <name evidence="3" type="ORF">G6F64_000378</name>
</gene>
<proteinExistence type="predicted"/>
<dbReference type="PANTHER" id="PTHR13076">
    <property type="entry name" value="COILED-COIL AND C2 DOMAIN-CONTAINING PROTEIN 1-LIKE"/>
    <property type="match status" value="1"/>
</dbReference>
<dbReference type="InterPro" id="IPR039725">
    <property type="entry name" value="CC2D1A/B"/>
</dbReference>
<feature type="region of interest" description="Disordered" evidence="1">
    <location>
        <begin position="204"/>
        <end position="240"/>
    </location>
</feature>
<reference evidence="3" key="1">
    <citation type="journal article" date="2020" name="Microb. Genom.">
        <title>Genetic diversity of clinical and environmental Mucorales isolates obtained from an investigation of mucormycosis cases among solid organ transplant recipients.</title>
        <authorList>
            <person name="Nguyen M.H."/>
            <person name="Kaul D."/>
            <person name="Muto C."/>
            <person name="Cheng S.J."/>
            <person name="Richter R.A."/>
            <person name="Bruno V.M."/>
            <person name="Liu G."/>
            <person name="Beyhan S."/>
            <person name="Sundermann A.J."/>
            <person name="Mounaud S."/>
            <person name="Pasculle A.W."/>
            <person name="Nierman W.C."/>
            <person name="Driscoll E."/>
            <person name="Cumbie R."/>
            <person name="Clancy C.J."/>
            <person name="Dupont C.L."/>
        </authorList>
    </citation>
    <scope>NUCLEOTIDE SEQUENCE</scope>
    <source>
        <strain evidence="3">GL11</strain>
    </source>
</reference>
<evidence type="ECO:0000256" key="1">
    <source>
        <dbReference type="SAM" id="MobiDB-lite"/>
    </source>
</evidence>
<dbReference type="SUPFAM" id="SSF49562">
    <property type="entry name" value="C2 domain (Calcium/lipid-binding domain, CaLB)"/>
    <property type="match status" value="1"/>
</dbReference>
<feature type="region of interest" description="Disordered" evidence="1">
    <location>
        <begin position="105"/>
        <end position="149"/>
    </location>
</feature>
<dbReference type="SMART" id="SM00239">
    <property type="entry name" value="C2"/>
    <property type="match status" value="1"/>
</dbReference>
<sequence length="768" mass="86257">MFGKQQKPAKDFDINDIDDLLNSNIEEDDNIDLNDPELLKQLQDLSSDVMPAAIEKPRVRKQIPVESMDIDIDSYATLATGDDDVHVELDEKDFSDPHLLNELSSLTNNQENPRKEGNEFTSNPTEDVTQSSNGHSYKEEETIDEDPKTWKEKAQRYQKMALEAKRNGDKKKAVELLRESKLYSQRYEELFKIQQAFIENNDHIDNHSSLPAEPVSSSPPELTVQEQSSPEKELPLSTVPQANSVELQSLLTRTISLQKEYKQAALHYKKIGNLAAAKQMVRISKDLLHTGIKLKNGEIKDTDSIQLPDAPDMSLGDGKMRQLNDFNSGAAPASHEQIEAELSYQINVCHNLALQNNNRQTKASKSLLDSQQDAYFQAEKAFSADLVSLRAHKGSLPALHYEQVNYVYKNVNDNIPSNMMEFKVIRATGLPTLDISTSLEPFVTWDFGGWPPENTAQASMNKGETPVQKGIEPEFDFSCKIPITRTNRLFLRYLQRKKLTVEVFHNKYTYGLFRRPVSLGKAVLSMDRLLTKSSISGSFDLVDSTRKKTGGKIEIEVNLREPLTGEDTVKRSERWLVLDAFGSNASSCLAAAKLSTGESHVPVARLVVEDEAVSEPNAEEPKPESSQVTASAPVEPKKTVVSASNGELEQAEEEFNSVDRIVSNMVLEHELAVVNAALSKSKAKEDFMDRKQALEIKMNMLVIQVQTGILDMETYLKDVEKRMEQDRRLALVFKKNNRLDLAKAALTRKKIMQDELDEARAAMAENDG</sequence>
<dbReference type="PROSITE" id="PS50004">
    <property type="entry name" value="C2"/>
    <property type="match status" value="1"/>
</dbReference>
<dbReference type="Pfam" id="PF00168">
    <property type="entry name" value="C2"/>
    <property type="match status" value="1"/>
</dbReference>
<dbReference type="Proteomes" id="UP000716291">
    <property type="component" value="Unassembled WGS sequence"/>
</dbReference>